<feature type="domain" description="ABC transporter" evidence="4">
    <location>
        <begin position="280"/>
        <end position="524"/>
    </location>
</feature>
<dbReference type="CDD" id="cd03216">
    <property type="entry name" value="ABC_Carb_Monos_I"/>
    <property type="match status" value="1"/>
</dbReference>
<keyword evidence="1" id="KW-0547">Nucleotide-binding</keyword>
<evidence type="ECO:0000259" key="4">
    <source>
        <dbReference type="PROSITE" id="PS50893"/>
    </source>
</evidence>
<dbReference type="InterPro" id="IPR003593">
    <property type="entry name" value="AAA+_ATPase"/>
</dbReference>
<dbReference type="InterPro" id="IPR017871">
    <property type="entry name" value="ABC_transporter-like_CS"/>
</dbReference>
<dbReference type="PANTHER" id="PTHR43790:SF4">
    <property type="entry name" value="GUANOSINE IMPORT ATP-BINDING PROTEIN NUPO"/>
    <property type="match status" value="1"/>
</dbReference>
<sequence>MLMTNHDLATVEPHGAGEPPTGPPYRLEAVKLSKAYGQLTANHEVSLRVTSQSVHAVLGENGAGKSTLMKMLYGVEQPDSGQIRLDGVPVKLPNPKAAVAHGIGMVFQHFGLVPSLTAAENIALGVEPGRPWRIDKREILDSIGALSDAMGLHVDLKRPVARMSTAQQQRVEILKALYRGARVLILDEPTALLTPQERRALFDAVRRLTEAGTTVLFITHKLSEVAELADDVTILRRGHVVGHGRHADFNTAQLVELMVGGRPVTARRAPAPLPTAPKAASFTGLSVTGSQGREAVHGVSLDLREGEVCGLVGVDGNGQLEFLEGIAGIRPVTAGRIEIGGVALRRWTHRRARAAGLGYVPEDRLSAGVVPAFPIVDNMFADRITYGGYRRHGRLDKSRMRSEAVRLIEDFDIRCTGPLQPAERLSGGNIQKVVLAREISRGPKVLLVAEPTRGLDIGAAARIHEALADAAREGTAILVLSSDVDEVLAISSRICVFHEGRLVADLVNGDEVTAEIIGALMLGSAEDGPADSPAASPADVAPPAAGGGA</sequence>
<comment type="caution">
    <text evidence="5">The sequence shown here is derived from an EMBL/GenBank/DDBJ whole genome shotgun (WGS) entry which is preliminary data.</text>
</comment>
<evidence type="ECO:0000313" key="6">
    <source>
        <dbReference type="Proteomes" id="UP000660454"/>
    </source>
</evidence>
<keyword evidence="6" id="KW-1185">Reference proteome</keyword>
<feature type="region of interest" description="Disordered" evidence="3">
    <location>
        <begin position="1"/>
        <end position="22"/>
    </location>
</feature>
<dbReference type="PROSITE" id="PS00211">
    <property type="entry name" value="ABC_TRANSPORTER_1"/>
    <property type="match status" value="1"/>
</dbReference>
<gene>
    <name evidence="5" type="primary">mglA3</name>
    <name evidence="5" type="ORF">Msi02_49400</name>
</gene>
<evidence type="ECO:0000256" key="3">
    <source>
        <dbReference type="SAM" id="MobiDB-lite"/>
    </source>
</evidence>
<dbReference type="PROSITE" id="PS50893">
    <property type="entry name" value="ABC_TRANSPORTER_2"/>
    <property type="match status" value="2"/>
</dbReference>
<dbReference type="Pfam" id="PF00005">
    <property type="entry name" value="ABC_tran"/>
    <property type="match status" value="2"/>
</dbReference>
<dbReference type="PANTHER" id="PTHR43790">
    <property type="entry name" value="CARBOHYDRATE TRANSPORT ATP-BINDING PROTEIN MG119-RELATED"/>
    <property type="match status" value="1"/>
</dbReference>
<proteinExistence type="predicted"/>
<dbReference type="InterPro" id="IPR050107">
    <property type="entry name" value="ABC_carbohydrate_import_ATPase"/>
</dbReference>
<dbReference type="GO" id="GO:0005524">
    <property type="term" value="F:ATP binding"/>
    <property type="evidence" value="ECO:0007669"/>
    <property type="project" value="UniProtKB-KW"/>
</dbReference>
<dbReference type="SUPFAM" id="SSF52540">
    <property type="entry name" value="P-loop containing nucleoside triphosphate hydrolases"/>
    <property type="match status" value="2"/>
</dbReference>
<dbReference type="CDD" id="cd03215">
    <property type="entry name" value="ABC_Carb_Monos_II"/>
    <property type="match status" value="1"/>
</dbReference>
<dbReference type="EMBL" id="BOOF01000029">
    <property type="protein sequence ID" value="GIH64123.1"/>
    <property type="molecule type" value="Genomic_DNA"/>
</dbReference>
<dbReference type="InterPro" id="IPR027417">
    <property type="entry name" value="P-loop_NTPase"/>
</dbReference>
<keyword evidence="2 5" id="KW-0067">ATP-binding</keyword>
<accession>A0ABQ4GRQ5</accession>
<evidence type="ECO:0000256" key="2">
    <source>
        <dbReference type="ARBA" id="ARBA00022840"/>
    </source>
</evidence>
<dbReference type="SMART" id="SM00382">
    <property type="entry name" value="AAA"/>
    <property type="match status" value="1"/>
</dbReference>
<feature type="domain" description="ABC transporter" evidence="4">
    <location>
        <begin position="27"/>
        <end position="262"/>
    </location>
</feature>
<feature type="region of interest" description="Disordered" evidence="3">
    <location>
        <begin position="528"/>
        <end position="549"/>
    </location>
</feature>
<dbReference type="Proteomes" id="UP000660454">
    <property type="component" value="Unassembled WGS sequence"/>
</dbReference>
<evidence type="ECO:0000313" key="5">
    <source>
        <dbReference type="EMBL" id="GIH64123.1"/>
    </source>
</evidence>
<protein>
    <submittedName>
        <fullName evidence="5">Heme ABC transporter ATP-binding protein</fullName>
    </submittedName>
</protein>
<reference evidence="5 6" key="1">
    <citation type="submission" date="2021-01" db="EMBL/GenBank/DDBJ databases">
        <title>Whole genome shotgun sequence of Microbispora siamensis NBRC 104113.</title>
        <authorList>
            <person name="Komaki H."/>
            <person name="Tamura T."/>
        </authorList>
    </citation>
    <scope>NUCLEOTIDE SEQUENCE [LARGE SCALE GENOMIC DNA]</scope>
    <source>
        <strain evidence="5 6">NBRC 104113</strain>
    </source>
</reference>
<dbReference type="Gene3D" id="3.40.50.300">
    <property type="entry name" value="P-loop containing nucleotide triphosphate hydrolases"/>
    <property type="match status" value="2"/>
</dbReference>
<evidence type="ECO:0000256" key="1">
    <source>
        <dbReference type="ARBA" id="ARBA00022741"/>
    </source>
</evidence>
<dbReference type="InterPro" id="IPR003439">
    <property type="entry name" value="ABC_transporter-like_ATP-bd"/>
</dbReference>
<name>A0ABQ4GRQ5_9ACTN</name>
<organism evidence="5 6">
    <name type="scientific">Microbispora siamensis</name>
    <dbReference type="NCBI Taxonomy" id="564413"/>
    <lineage>
        <taxon>Bacteria</taxon>
        <taxon>Bacillati</taxon>
        <taxon>Actinomycetota</taxon>
        <taxon>Actinomycetes</taxon>
        <taxon>Streptosporangiales</taxon>
        <taxon>Streptosporangiaceae</taxon>
        <taxon>Microbispora</taxon>
    </lineage>
</organism>